<name>A0A0K1JLJ9_9MICO</name>
<dbReference type="KEGG" id="lmoi:VV02_19970"/>
<sequence>MSQPPARETLKVVLAGDEVPGLIAYGLRGSGDPADATFPTDSWIAQPEPTELTLHGDAWEVQMWEIPVVIWPARADMELAVRATLRTLIGVGCRVAWIGAEGLPFCDPPELFEPQCMSGSVLAWMTDSGASDCQLDPDAPVMPVGDDVLRVLRAHGSGLADAT</sequence>
<dbReference type="Proteomes" id="UP000066480">
    <property type="component" value="Chromosome"/>
</dbReference>
<protein>
    <submittedName>
        <fullName evidence="1">Uncharacterized protein</fullName>
    </submittedName>
</protein>
<proteinExistence type="predicted"/>
<reference evidence="1 2" key="1">
    <citation type="submission" date="2015-03" db="EMBL/GenBank/DDBJ databases">
        <title>Luteipulveratus halotolerans sp. nov., a novel actinobacterium (Dermacoccaceae) from Sarawak, Malaysia.</title>
        <authorList>
            <person name="Juboi H."/>
            <person name="Basik A."/>
            <person name="Shamsul S.S."/>
            <person name="Arnold P."/>
            <person name="Schmitt E.K."/>
            <person name="Sanglier J.-J."/>
            <person name="Yeo T."/>
        </authorList>
    </citation>
    <scope>NUCLEOTIDE SEQUENCE [LARGE SCALE GENOMIC DNA]</scope>
    <source>
        <strain evidence="1 2">MN07-A0370</strain>
    </source>
</reference>
<evidence type="ECO:0000313" key="1">
    <source>
        <dbReference type="EMBL" id="AKU17592.1"/>
    </source>
</evidence>
<accession>A0A0K1JLJ9</accession>
<dbReference type="AlphaFoldDB" id="A0A0K1JLJ9"/>
<organism evidence="1 2">
    <name type="scientific">Luteipulveratus mongoliensis</name>
    <dbReference type="NCBI Taxonomy" id="571913"/>
    <lineage>
        <taxon>Bacteria</taxon>
        <taxon>Bacillati</taxon>
        <taxon>Actinomycetota</taxon>
        <taxon>Actinomycetes</taxon>
        <taxon>Micrococcales</taxon>
        <taxon>Dermacoccaceae</taxon>
        <taxon>Luteipulveratus</taxon>
    </lineage>
</organism>
<evidence type="ECO:0000313" key="2">
    <source>
        <dbReference type="Proteomes" id="UP000066480"/>
    </source>
</evidence>
<keyword evidence="2" id="KW-1185">Reference proteome</keyword>
<dbReference type="EMBL" id="CP011112">
    <property type="protein sequence ID" value="AKU17592.1"/>
    <property type="molecule type" value="Genomic_DNA"/>
</dbReference>
<gene>
    <name evidence="1" type="ORF">VV02_19970</name>
</gene>